<gene>
    <name evidence="3" type="ORF">BAE44_0000210</name>
</gene>
<evidence type="ECO:0000259" key="2">
    <source>
        <dbReference type="Pfam" id="PF14368"/>
    </source>
</evidence>
<evidence type="ECO:0000313" key="3">
    <source>
        <dbReference type="EMBL" id="OEL38772.1"/>
    </source>
</evidence>
<dbReference type="InterPro" id="IPR016140">
    <property type="entry name" value="Bifunc_inhib/LTP/seed_store"/>
</dbReference>
<comment type="caution">
    <text evidence="3">The sequence shown here is derived from an EMBL/GenBank/DDBJ whole genome shotgun (WGS) entry which is preliminary data.</text>
</comment>
<feature type="domain" description="Bifunctional inhibitor/plant lipid transfer protein/seed storage helical" evidence="2">
    <location>
        <begin position="8"/>
        <end position="95"/>
    </location>
</feature>
<feature type="signal peptide" evidence="1">
    <location>
        <begin position="1"/>
        <end position="22"/>
    </location>
</feature>
<feature type="chain" id="PRO_5009189427" description="Bifunctional inhibitor/plant lipid transfer protein/seed storage helical domain-containing protein" evidence="1">
    <location>
        <begin position="23"/>
        <end position="95"/>
    </location>
</feature>
<proteinExistence type="predicted"/>
<reference evidence="3 4" key="1">
    <citation type="submission" date="2016-09" db="EMBL/GenBank/DDBJ databases">
        <title>The draft genome of Dichanthelium oligosanthes: A C3 panicoid grass species.</title>
        <authorList>
            <person name="Studer A.J."/>
            <person name="Schnable J.C."/>
            <person name="Brutnell T.P."/>
        </authorList>
    </citation>
    <scope>NUCLEOTIDE SEQUENCE [LARGE SCALE GENOMIC DNA]</scope>
    <source>
        <strain evidence="4">cv. Kellogg 1175</strain>
        <tissue evidence="3">Leaf</tissue>
    </source>
</reference>
<dbReference type="AlphaFoldDB" id="A0A1E5WN10"/>
<accession>A0A1E5WN10</accession>
<evidence type="ECO:0000313" key="4">
    <source>
        <dbReference type="Proteomes" id="UP000095767"/>
    </source>
</evidence>
<organism evidence="3 4">
    <name type="scientific">Dichanthelium oligosanthes</name>
    <dbReference type="NCBI Taxonomy" id="888268"/>
    <lineage>
        <taxon>Eukaryota</taxon>
        <taxon>Viridiplantae</taxon>
        <taxon>Streptophyta</taxon>
        <taxon>Embryophyta</taxon>
        <taxon>Tracheophyta</taxon>
        <taxon>Spermatophyta</taxon>
        <taxon>Magnoliopsida</taxon>
        <taxon>Liliopsida</taxon>
        <taxon>Poales</taxon>
        <taxon>Poaceae</taxon>
        <taxon>PACMAD clade</taxon>
        <taxon>Panicoideae</taxon>
        <taxon>Panicodae</taxon>
        <taxon>Paniceae</taxon>
        <taxon>Dichantheliinae</taxon>
        <taxon>Dichanthelium</taxon>
    </lineage>
</organism>
<dbReference type="Pfam" id="PF14368">
    <property type="entry name" value="LTP_2"/>
    <property type="match status" value="1"/>
</dbReference>
<keyword evidence="4" id="KW-1185">Reference proteome</keyword>
<sequence length="95" mass="11123">MPGKIVLLLVVFAIISPHQVMAECTREQKEAILVDCRKYLSRNARTIVAPKTWSHCCRNVRVVPNKDMECIKRLRTTRDRMRFVETRIMNLAHLC</sequence>
<keyword evidence="1" id="KW-0732">Signal</keyword>
<protein>
    <recommendedName>
        <fullName evidence="2">Bifunctional inhibitor/plant lipid transfer protein/seed storage helical domain-containing protein</fullName>
    </recommendedName>
</protein>
<dbReference type="OrthoDB" id="658076at2759"/>
<name>A0A1E5WN10_9POAL</name>
<dbReference type="Proteomes" id="UP000095767">
    <property type="component" value="Unassembled WGS sequence"/>
</dbReference>
<dbReference type="EMBL" id="LWDX02000565">
    <property type="protein sequence ID" value="OEL38772.1"/>
    <property type="molecule type" value="Genomic_DNA"/>
</dbReference>
<evidence type="ECO:0000256" key="1">
    <source>
        <dbReference type="SAM" id="SignalP"/>
    </source>
</evidence>